<dbReference type="AlphaFoldDB" id="R4X966"/>
<dbReference type="GO" id="GO:0034599">
    <property type="term" value="P:cellular response to oxidative stress"/>
    <property type="evidence" value="ECO:0007669"/>
    <property type="project" value="UniProtKB-ARBA"/>
</dbReference>
<feature type="region of interest" description="Disordered" evidence="4">
    <location>
        <begin position="177"/>
        <end position="209"/>
    </location>
</feature>
<comment type="subcellular location">
    <subcellularLocation>
        <location evidence="2">Cytoplasm</location>
    </subcellularLocation>
    <subcellularLocation>
        <location evidence="1">Nucleus</location>
    </subcellularLocation>
</comment>
<dbReference type="Pfam" id="PF00170">
    <property type="entry name" value="bZIP_1"/>
    <property type="match status" value="1"/>
</dbReference>
<dbReference type="InterPro" id="IPR004827">
    <property type="entry name" value="bZIP"/>
</dbReference>
<sequence>MATDIISRPTLFTERSGSDEKGIGQNLDDLTAYDRYSTTNWDPSILLEEPFALPLGVTHLHDKHELDSIDRVESESKRQELGQDSGKKKPGRKPILEEPTTKRKAQNRAAQRAFRERKENHVKELETRVAELEQQNDHQSHENQLLRAELAKIQGKSVDSNFAQSADFTFNFASDQSVRSDSHSSPTGIPPLQNIPQASDCPSLCSSHTSPQSAIEKDFNAATMPFFSRNDSYAESHNSSSDSGVYSLSTNETTSSGLVSLESPFTTLKPDTTQMPFSLSNAFNAQPLEYNFNALDYRDTGMFNSFDNDPPLFETQGMLAAFGSPKVEFDLFAASEPVTNQENEAPVDAKPVETVSQIADTASARDTKPDGPCQQVWQRIVSHPKFATFDLDLLCEEFQNKNKCSQNPDKPFSERGPETWKAIDLALDEFATRQESHRASPSA</sequence>
<protein>
    <submittedName>
        <fullName evidence="6">BZIP transcription factor</fullName>
    </submittedName>
</protein>
<dbReference type="FunFam" id="1.20.5.170:FF:000067">
    <property type="entry name" value="BZIP transcription factor"/>
    <property type="match status" value="1"/>
</dbReference>
<dbReference type="SMART" id="SM00338">
    <property type="entry name" value="BRLZ"/>
    <property type="match status" value="1"/>
</dbReference>
<feature type="region of interest" description="Disordered" evidence="4">
    <location>
        <begin position="68"/>
        <end position="120"/>
    </location>
</feature>
<feature type="domain" description="BZIP" evidence="5">
    <location>
        <begin position="97"/>
        <end position="154"/>
    </location>
</feature>
<dbReference type="PANTHER" id="PTHR40621">
    <property type="entry name" value="TRANSCRIPTION FACTOR KAPC-RELATED"/>
    <property type="match status" value="1"/>
</dbReference>
<evidence type="ECO:0000259" key="5">
    <source>
        <dbReference type="PROSITE" id="PS50217"/>
    </source>
</evidence>
<dbReference type="VEuPathDB" id="FungiDB:TAPDE_002259"/>
<dbReference type="Gene3D" id="1.10.238.100">
    <property type="entry name" value="YAP1 redox domain. Chain B"/>
    <property type="match status" value="1"/>
</dbReference>
<dbReference type="InterPro" id="IPR046347">
    <property type="entry name" value="bZIP_sf"/>
</dbReference>
<evidence type="ECO:0000313" key="6">
    <source>
        <dbReference type="EMBL" id="CCG82251.1"/>
    </source>
</evidence>
<dbReference type="CDD" id="cd14688">
    <property type="entry name" value="bZIP_YAP"/>
    <property type="match status" value="1"/>
</dbReference>
<dbReference type="Proteomes" id="UP000013776">
    <property type="component" value="Unassembled WGS sequence"/>
</dbReference>
<accession>R4X966</accession>
<evidence type="ECO:0000256" key="1">
    <source>
        <dbReference type="ARBA" id="ARBA00004123"/>
    </source>
</evidence>
<dbReference type="STRING" id="1097556.R4X966"/>
<dbReference type="SUPFAM" id="SSF57959">
    <property type="entry name" value="Leucine zipper domain"/>
    <property type="match status" value="1"/>
</dbReference>
<dbReference type="SUPFAM" id="SSF111430">
    <property type="entry name" value="YAP1 redox domain"/>
    <property type="match status" value="1"/>
</dbReference>
<dbReference type="eggNOG" id="ENOG502RPD7">
    <property type="taxonomic scope" value="Eukaryota"/>
</dbReference>
<evidence type="ECO:0000313" key="7">
    <source>
        <dbReference type="Proteomes" id="UP000013776"/>
    </source>
</evidence>
<reference evidence="6 7" key="1">
    <citation type="journal article" date="2013" name="MBio">
        <title>Genome sequencing of the plant pathogen Taphrina deformans, the causal agent of peach leaf curl.</title>
        <authorList>
            <person name="Cisse O.H."/>
            <person name="Almeida J.M.G.C.F."/>
            <person name="Fonseca A."/>
            <person name="Kumar A.A."/>
            <person name="Salojaervi J."/>
            <person name="Overmyer K."/>
            <person name="Hauser P.M."/>
            <person name="Pagni M."/>
        </authorList>
    </citation>
    <scope>NUCLEOTIDE SEQUENCE [LARGE SCALE GENOMIC DNA]</scope>
    <source>
        <strain evidence="7">PYCC 5710 / ATCC 11124 / CBS 356.35 / IMI 108563 / JCM 9778 / NBRC 8474</strain>
    </source>
</reference>
<dbReference type="OrthoDB" id="5380163at2759"/>
<keyword evidence="3" id="KW-0539">Nucleus</keyword>
<dbReference type="InterPro" id="IPR050936">
    <property type="entry name" value="AP-1-like"/>
</dbReference>
<dbReference type="PANTHER" id="PTHR40621:SF6">
    <property type="entry name" value="AP-1-LIKE TRANSCRIPTION FACTOR YAP1-RELATED"/>
    <property type="match status" value="1"/>
</dbReference>
<dbReference type="EMBL" id="CAHR02000075">
    <property type="protein sequence ID" value="CCG82251.1"/>
    <property type="molecule type" value="Genomic_DNA"/>
</dbReference>
<dbReference type="Gene3D" id="1.20.5.170">
    <property type="match status" value="1"/>
</dbReference>
<dbReference type="GO" id="GO:0090575">
    <property type="term" value="C:RNA polymerase II transcription regulator complex"/>
    <property type="evidence" value="ECO:0007669"/>
    <property type="project" value="TreeGrafter"/>
</dbReference>
<evidence type="ECO:0000256" key="2">
    <source>
        <dbReference type="ARBA" id="ARBA00004496"/>
    </source>
</evidence>
<organism evidence="6 7">
    <name type="scientific">Taphrina deformans (strain PYCC 5710 / ATCC 11124 / CBS 356.35 / IMI 108563 / JCM 9778 / NBRC 8474)</name>
    <name type="common">Peach leaf curl fungus</name>
    <name type="synonym">Lalaria deformans</name>
    <dbReference type="NCBI Taxonomy" id="1097556"/>
    <lineage>
        <taxon>Eukaryota</taxon>
        <taxon>Fungi</taxon>
        <taxon>Dikarya</taxon>
        <taxon>Ascomycota</taxon>
        <taxon>Taphrinomycotina</taxon>
        <taxon>Taphrinomycetes</taxon>
        <taxon>Taphrinales</taxon>
        <taxon>Taphrinaceae</taxon>
        <taxon>Taphrina</taxon>
    </lineage>
</organism>
<gene>
    <name evidence="6" type="ORF">TAPDE_002259</name>
</gene>
<feature type="compositionally biased region" description="Basic and acidic residues" evidence="4">
    <location>
        <begin position="68"/>
        <end position="87"/>
    </location>
</feature>
<dbReference type="GO" id="GO:0001228">
    <property type="term" value="F:DNA-binding transcription activator activity, RNA polymerase II-specific"/>
    <property type="evidence" value="ECO:0007669"/>
    <property type="project" value="TreeGrafter"/>
</dbReference>
<evidence type="ECO:0000256" key="4">
    <source>
        <dbReference type="SAM" id="MobiDB-lite"/>
    </source>
</evidence>
<name>R4X966_TAPDE</name>
<dbReference type="PROSITE" id="PS00036">
    <property type="entry name" value="BZIP_BASIC"/>
    <property type="match status" value="1"/>
</dbReference>
<dbReference type="GO" id="GO:0000976">
    <property type="term" value="F:transcription cis-regulatory region binding"/>
    <property type="evidence" value="ECO:0007669"/>
    <property type="project" value="InterPro"/>
</dbReference>
<comment type="caution">
    <text evidence="6">The sequence shown here is derived from an EMBL/GenBank/DDBJ whole genome shotgun (WGS) entry which is preliminary data.</text>
</comment>
<keyword evidence="7" id="KW-1185">Reference proteome</keyword>
<dbReference type="PROSITE" id="PS50217">
    <property type="entry name" value="BZIP"/>
    <property type="match status" value="1"/>
</dbReference>
<dbReference type="GO" id="GO:0005737">
    <property type="term" value="C:cytoplasm"/>
    <property type="evidence" value="ECO:0007669"/>
    <property type="project" value="UniProtKB-SubCell"/>
</dbReference>
<feature type="region of interest" description="Disordered" evidence="4">
    <location>
        <begin position="1"/>
        <end position="29"/>
    </location>
</feature>
<evidence type="ECO:0000256" key="3">
    <source>
        <dbReference type="ARBA" id="ARBA00023242"/>
    </source>
</evidence>
<dbReference type="InterPro" id="IPR023167">
    <property type="entry name" value="Yap1_redox_dom_sf"/>
</dbReference>
<proteinExistence type="predicted"/>